<dbReference type="OMA" id="CKENIDC"/>
<sequence>MRADRGEEAAMLLSAYQQAAQHDATSMRQRRRAIRTLLGVVGAAALLVGCIAAVDVFALNDDDAMAMEAQFGWNSIGYGWCSLKSSTWCMFSKDKDKCKGNINCYKNRERKSASDGSGSGSGSFVNVTVGDSSTDVEVGWDDEPPAESHSEDESSAGASDSKDEAPVGEAPAANPTEPLDLPASGGGEGSKEEADMGGED</sequence>
<reference evidence="3" key="2">
    <citation type="submission" date="2015-06" db="UniProtKB">
        <authorList>
            <consortium name="EnsemblProtists"/>
        </authorList>
    </citation>
    <scope>IDENTIFICATION</scope>
    <source>
        <strain evidence="3">Pr102</strain>
    </source>
</reference>
<keyword evidence="2" id="KW-1133">Transmembrane helix</keyword>
<dbReference type="VEuPathDB" id="FungiDB:KRP23_15214"/>
<protein>
    <submittedName>
        <fullName evidence="3">Uncharacterized protein</fullName>
    </submittedName>
</protein>
<name>H3HD65_PHYRM</name>
<proteinExistence type="predicted"/>
<reference evidence="4" key="1">
    <citation type="journal article" date="2006" name="Science">
        <title>Phytophthora genome sequences uncover evolutionary origins and mechanisms of pathogenesis.</title>
        <authorList>
            <person name="Tyler B.M."/>
            <person name="Tripathy S."/>
            <person name="Zhang X."/>
            <person name="Dehal P."/>
            <person name="Jiang R.H."/>
            <person name="Aerts A."/>
            <person name="Arredondo F.D."/>
            <person name="Baxter L."/>
            <person name="Bensasson D."/>
            <person name="Beynon J.L."/>
            <person name="Chapman J."/>
            <person name="Damasceno C.M."/>
            <person name="Dorrance A.E."/>
            <person name="Dou D."/>
            <person name="Dickerman A.W."/>
            <person name="Dubchak I.L."/>
            <person name="Garbelotto M."/>
            <person name="Gijzen M."/>
            <person name="Gordon S.G."/>
            <person name="Govers F."/>
            <person name="Grunwald N.J."/>
            <person name="Huang W."/>
            <person name="Ivors K.L."/>
            <person name="Jones R.W."/>
            <person name="Kamoun S."/>
            <person name="Krampis K."/>
            <person name="Lamour K.H."/>
            <person name="Lee M.K."/>
            <person name="McDonald W.H."/>
            <person name="Medina M."/>
            <person name="Meijer H.J."/>
            <person name="Nordberg E.K."/>
            <person name="Maclean D.J."/>
            <person name="Ospina-Giraldo M.D."/>
            <person name="Morris P.F."/>
            <person name="Phuntumart V."/>
            <person name="Putnam N.H."/>
            <person name="Rash S."/>
            <person name="Rose J.K."/>
            <person name="Sakihama Y."/>
            <person name="Salamov A.A."/>
            <person name="Savidor A."/>
            <person name="Scheuring C.F."/>
            <person name="Smith B.M."/>
            <person name="Sobral B.W."/>
            <person name="Terry A."/>
            <person name="Torto-Alalibo T.A."/>
            <person name="Win J."/>
            <person name="Xu Z."/>
            <person name="Zhang H."/>
            <person name="Grigoriev I.V."/>
            <person name="Rokhsar D.S."/>
            <person name="Boore J.L."/>
        </authorList>
    </citation>
    <scope>NUCLEOTIDE SEQUENCE [LARGE SCALE GENOMIC DNA]</scope>
    <source>
        <strain evidence="4">Pr102</strain>
    </source>
</reference>
<keyword evidence="2" id="KW-0472">Membrane</keyword>
<keyword evidence="4" id="KW-1185">Reference proteome</keyword>
<dbReference type="AlphaFoldDB" id="H3HD65"/>
<dbReference type="eggNOG" id="ENOG502T1X7">
    <property type="taxonomic scope" value="Eukaryota"/>
</dbReference>
<evidence type="ECO:0000256" key="1">
    <source>
        <dbReference type="SAM" id="MobiDB-lite"/>
    </source>
</evidence>
<feature type="region of interest" description="Disordered" evidence="1">
    <location>
        <begin position="109"/>
        <end position="128"/>
    </location>
</feature>
<dbReference type="HOGENOM" id="CLU_092626_0_0_1"/>
<dbReference type="EMBL" id="DS566052">
    <property type="status" value="NOT_ANNOTATED_CDS"/>
    <property type="molecule type" value="Genomic_DNA"/>
</dbReference>
<dbReference type="Proteomes" id="UP000005238">
    <property type="component" value="Unassembled WGS sequence"/>
</dbReference>
<organism evidence="3 4">
    <name type="scientific">Phytophthora ramorum</name>
    <name type="common">Sudden oak death agent</name>
    <dbReference type="NCBI Taxonomy" id="164328"/>
    <lineage>
        <taxon>Eukaryota</taxon>
        <taxon>Sar</taxon>
        <taxon>Stramenopiles</taxon>
        <taxon>Oomycota</taxon>
        <taxon>Peronosporomycetes</taxon>
        <taxon>Peronosporales</taxon>
        <taxon>Peronosporaceae</taxon>
        <taxon>Phytophthora</taxon>
    </lineage>
</organism>
<feature type="transmembrane region" description="Helical" evidence="2">
    <location>
        <begin position="37"/>
        <end position="59"/>
    </location>
</feature>
<dbReference type="InParanoid" id="H3HD65"/>
<dbReference type="VEuPathDB" id="FungiDB:KRP22_1987"/>
<evidence type="ECO:0000313" key="3">
    <source>
        <dbReference type="EnsemblProtists" id="Phyra95873"/>
    </source>
</evidence>
<evidence type="ECO:0000313" key="4">
    <source>
        <dbReference type="Proteomes" id="UP000005238"/>
    </source>
</evidence>
<feature type="region of interest" description="Disordered" evidence="1">
    <location>
        <begin position="134"/>
        <end position="200"/>
    </location>
</feature>
<keyword evidence="2" id="KW-0812">Transmembrane</keyword>
<accession>H3HD65</accession>
<dbReference type="EnsemblProtists" id="Phyra95873">
    <property type="protein sequence ID" value="Phyra95873"/>
    <property type="gene ID" value="Phyra95873"/>
</dbReference>
<evidence type="ECO:0000256" key="2">
    <source>
        <dbReference type="SAM" id="Phobius"/>
    </source>
</evidence>